<evidence type="ECO:0000313" key="2">
    <source>
        <dbReference type="Proteomes" id="UP000775179"/>
    </source>
</evidence>
<name>A0ABD4RDM4_9CLOT</name>
<dbReference type="AlphaFoldDB" id="A0ABD4RDM4"/>
<dbReference type="GeneID" id="66301643"/>
<dbReference type="KEGG" id="cchv:BTM20_07160"/>
<dbReference type="Proteomes" id="UP000775179">
    <property type="component" value="Unassembled WGS sequence"/>
</dbReference>
<protein>
    <submittedName>
        <fullName evidence="1">Uncharacterized protein</fullName>
    </submittedName>
</protein>
<sequence>MGRQVDNITFDYVCDNKILDSCITLNFNTERHYTDEYEVPYKYTVLTNTRKNEVLPDNIEISNVKELFNNIEEKNCLPDVGLLDYKDEELGLNLKNITLRELYKEVLKKIL</sequence>
<comment type="caution">
    <text evidence="1">The sequence shown here is derived from an EMBL/GenBank/DDBJ whole genome shotgun (WGS) entry which is preliminary data.</text>
</comment>
<gene>
    <name evidence="1" type="ORF">K4H94_00130</name>
</gene>
<proteinExistence type="predicted"/>
<reference evidence="1 2" key="1">
    <citation type="submission" date="2021-08" db="EMBL/GenBank/DDBJ databases">
        <title>Genome sequence analysis of Clostridium chauvoei strains of European origin and evaluation of typing options for outbreak investigations.</title>
        <authorList>
            <person name="Abdel-Glil M."/>
            <person name="Thomas P."/>
            <person name="Seyboldt C."/>
        </authorList>
    </citation>
    <scope>NUCLEOTIDE SEQUENCE [LARGE SCALE GENOMIC DNA]</scope>
    <source>
        <strain evidence="1 2">S0260-09</strain>
    </source>
</reference>
<organism evidence="1 2">
    <name type="scientific">Clostridium chauvoei</name>
    <dbReference type="NCBI Taxonomy" id="46867"/>
    <lineage>
        <taxon>Bacteria</taxon>
        <taxon>Bacillati</taxon>
        <taxon>Bacillota</taxon>
        <taxon>Clostridia</taxon>
        <taxon>Eubacteriales</taxon>
        <taxon>Clostridiaceae</taxon>
        <taxon>Clostridium</taxon>
    </lineage>
</organism>
<accession>A0ABD4RDM4</accession>
<dbReference type="EMBL" id="JAIFTX010000001">
    <property type="protein sequence ID" value="MBX7289458.1"/>
    <property type="molecule type" value="Genomic_DNA"/>
</dbReference>
<dbReference type="RefSeq" id="WP_021875630.1">
    <property type="nucleotide sequence ID" value="NZ_CP018624.1"/>
</dbReference>
<evidence type="ECO:0000313" key="1">
    <source>
        <dbReference type="EMBL" id="MBX7289458.1"/>
    </source>
</evidence>